<feature type="domain" description="ShKT" evidence="2">
    <location>
        <begin position="181"/>
        <end position="223"/>
    </location>
</feature>
<feature type="compositionally biased region" description="Polar residues" evidence="1">
    <location>
        <begin position="40"/>
        <end position="50"/>
    </location>
</feature>
<dbReference type="EMBL" id="CAXKWB010002842">
    <property type="protein sequence ID" value="CAL4067807.1"/>
    <property type="molecule type" value="Genomic_DNA"/>
</dbReference>
<sequence>DDGVDVQDLMDSSFHGDFFQEVDFSTILPRPLDFADDNDSFQLNPPQVQEQQDDVRDAQEPRDPIIFTPVLTEPLNPADDAYDLYNTDFDEYATYDDYDFTATFADHDLTDTVDDDDLTATVEDDEYDDYDYLTDTGFPERTNCEDKAQDCDIRECNTSPNVSYVECAKTCGTCLPQSLEECVDLANTENCYLGSLLGMCTRNPSWYLPYCSHSCRQFIELCSLPKRNLIG</sequence>
<comment type="caution">
    <text evidence="3">The sequence shown here is derived from an EMBL/GenBank/DDBJ whole genome shotgun (WGS) entry which is preliminary data.</text>
</comment>
<feature type="domain" description="ShKT" evidence="2">
    <location>
        <begin position="143"/>
        <end position="175"/>
    </location>
</feature>
<feature type="non-terminal residue" evidence="3">
    <location>
        <position position="1"/>
    </location>
</feature>
<dbReference type="InterPro" id="IPR003582">
    <property type="entry name" value="ShKT_dom"/>
</dbReference>
<dbReference type="Proteomes" id="UP001497623">
    <property type="component" value="Unassembled WGS sequence"/>
</dbReference>
<evidence type="ECO:0000256" key="1">
    <source>
        <dbReference type="SAM" id="MobiDB-lite"/>
    </source>
</evidence>
<dbReference type="AlphaFoldDB" id="A0AAV2PZQ9"/>
<protein>
    <recommendedName>
        <fullName evidence="2">ShKT domain-containing protein</fullName>
    </recommendedName>
</protein>
<proteinExistence type="predicted"/>
<reference evidence="3 4" key="1">
    <citation type="submission" date="2024-05" db="EMBL/GenBank/DDBJ databases">
        <authorList>
            <person name="Wallberg A."/>
        </authorList>
    </citation>
    <scope>NUCLEOTIDE SEQUENCE [LARGE SCALE GENOMIC DNA]</scope>
</reference>
<keyword evidence="4" id="KW-1185">Reference proteome</keyword>
<evidence type="ECO:0000313" key="3">
    <source>
        <dbReference type="EMBL" id="CAL4067807.1"/>
    </source>
</evidence>
<evidence type="ECO:0000259" key="2">
    <source>
        <dbReference type="SMART" id="SM00254"/>
    </source>
</evidence>
<accession>A0AAV2PZQ9</accession>
<organism evidence="3 4">
    <name type="scientific">Meganyctiphanes norvegica</name>
    <name type="common">Northern krill</name>
    <name type="synonym">Thysanopoda norvegica</name>
    <dbReference type="NCBI Taxonomy" id="48144"/>
    <lineage>
        <taxon>Eukaryota</taxon>
        <taxon>Metazoa</taxon>
        <taxon>Ecdysozoa</taxon>
        <taxon>Arthropoda</taxon>
        <taxon>Crustacea</taxon>
        <taxon>Multicrustacea</taxon>
        <taxon>Malacostraca</taxon>
        <taxon>Eumalacostraca</taxon>
        <taxon>Eucarida</taxon>
        <taxon>Euphausiacea</taxon>
        <taxon>Euphausiidae</taxon>
        <taxon>Meganyctiphanes</taxon>
    </lineage>
</organism>
<gene>
    <name evidence="3" type="ORF">MNOR_LOCUS6755</name>
</gene>
<feature type="region of interest" description="Disordered" evidence="1">
    <location>
        <begin position="36"/>
        <end position="60"/>
    </location>
</feature>
<feature type="non-terminal residue" evidence="3">
    <location>
        <position position="231"/>
    </location>
</feature>
<evidence type="ECO:0000313" key="4">
    <source>
        <dbReference type="Proteomes" id="UP001497623"/>
    </source>
</evidence>
<dbReference type="SMART" id="SM00254">
    <property type="entry name" value="ShKT"/>
    <property type="match status" value="2"/>
</dbReference>
<name>A0AAV2PZQ9_MEGNR</name>